<comment type="caution">
    <text evidence="1">The sequence shown here is derived from an EMBL/GenBank/DDBJ whole genome shotgun (WGS) entry which is preliminary data.</text>
</comment>
<dbReference type="Proteomes" id="UP000236630">
    <property type="component" value="Unassembled WGS sequence"/>
</dbReference>
<accession>A0A2H5QB63</accession>
<dbReference type="EMBL" id="BDQV01000283">
    <property type="protein sequence ID" value="GAY61801.1"/>
    <property type="molecule type" value="Genomic_DNA"/>
</dbReference>
<protein>
    <submittedName>
        <fullName evidence="1">Uncharacterized protein</fullName>
    </submittedName>
</protein>
<reference evidence="1 2" key="1">
    <citation type="journal article" date="2017" name="Front. Genet.">
        <title>Draft sequencing of the heterozygous diploid genome of Satsuma (Citrus unshiu Marc.) using a hybrid assembly approach.</title>
        <authorList>
            <person name="Shimizu T."/>
            <person name="Tanizawa Y."/>
            <person name="Mochizuki T."/>
            <person name="Nagasaki H."/>
            <person name="Yoshioka T."/>
            <person name="Toyoda A."/>
            <person name="Fujiyama A."/>
            <person name="Kaminuma E."/>
            <person name="Nakamura Y."/>
        </authorList>
    </citation>
    <scope>NUCLEOTIDE SEQUENCE [LARGE SCALE GENOMIC DNA]</scope>
    <source>
        <strain evidence="2">cv. Miyagawa wase</strain>
    </source>
</reference>
<evidence type="ECO:0000313" key="2">
    <source>
        <dbReference type="Proteomes" id="UP000236630"/>
    </source>
</evidence>
<gene>
    <name evidence="1" type="ORF">CUMW_212840</name>
</gene>
<proteinExistence type="predicted"/>
<keyword evidence="2" id="KW-1185">Reference proteome</keyword>
<dbReference type="AlphaFoldDB" id="A0A2H5QB63"/>
<organism evidence="1 2">
    <name type="scientific">Citrus unshiu</name>
    <name type="common">Satsuma mandarin</name>
    <name type="synonym">Citrus nobilis var. unshiu</name>
    <dbReference type="NCBI Taxonomy" id="55188"/>
    <lineage>
        <taxon>Eukaryota</taxon>
        <taxon>Viridiplantae</taxon>
        <taxon>Streptophyta</taxon>
        <taxon>Embryophyta</taxon>
        <taxon>Tracheophyta</taxon>
        <taxon>Spermatophyta</taxon>
        <taxon>Magnoliopsida</taxon>
        <taxon>eudicotyledons</taxon>
        <taxon>Gunneridae</taxon>
        <taxon>Pentapetalae</taxon>
        <taxon>rosids</taxon>
        <taxon>malvids</taxon>
        <taxon>Sapindales</taxon>
        <taxon>Rutaceae</taxon>
        <taxon>Aurantioideae</taxon>
        <taxon>Citrus</taxon>
    </lineage>
</organism>
<dbReference type="STRING" id="55188.A0A2H5QB63"/>
<name>A0A2H5QB63_CITUN</name>
<evidence type="ECO:0000313" key="1">
    <source>
        <dbReference type="EMBL" id="GAY61801.1"/>
    </source>
</evidence>
<sequence length="67" mass="7742">MRILKLVHPEKKTVSVRVYGRLHARELEKETSESAEPHIVHADDIFSFRRSQPLHGSFNGGFVQMKL</sequence>